<keyword evidence="8" id="KW-0653">Protein transport</keyword>
<evidence type="ECO:0000256" key="12">
    <source>
        <dbReference type="ARBA" id="ARBA00025337"/>
    </source>
</evidence>
<keyword evidence="9" id="KW-0342">GTP-binding</keyword>
<dbReference type="SUPFAM" id="SSF52540">
    <property type="entry name" value="P-loop containing nucleoside triphosphate hydrolases"/>
    <property type="match status" value="1"/>
</dbReference>
<sequence>MLVKKFFGATTRDALRQVRDELGPDALILSNRQVAGGGIEIMAVADADVAALTSIQTVAAAPKPATRAAQNGARLMSSAQQTPVTPHLSKALARSYAIPDDEQEPTLDDVPYEIPSVLRSNRAPKASTLRNETPNEVPFTDYINRPETIAPQPRVQDKPAPSAPREPELSHEAERRPIPPRRPVVAEKPLPTFSFDDASAKNAVPVADQAAMQDIAREIRMLRGLLESQMAGMAWGELSKHAPEKLEILRQLLGAGFCAALSRQLIDKMPAAMSLDTGMKWVKAALTHNLPTVSAKDDIVERGGVYALIGPTGVGKTTTVAKLAARCALTYGPQSVALLTTDSYRIGAHDQLRIYGRILGVPVHEVKDETDLQLTLGELTDRHLVLIDTVGMGQRDQRIGEQLAMFGHDNVGTVLLLSANAQASTLDDVARRYKNSHLVGCILTKLDETMALGGCLDVAIRHKLPLHFVTNGQRVPEDLHRANLAYLVDRAFRNPQENSVFQLHKDEYPLFMSTQDIPTDFSLATSPR</sequence>
<feature type="domain" description="AAA+ ATPase" evidence="15">
    <location>
        <begin position="302"/>
        <end position="498"/>
    </location>
</feature>
<evidence type="ECO:0000256" key="2">
    <source>
        <dbReference type="ARBA" id="ARBA00008531"/>
    </source>
</evidence>
<accession>A0A6M8SKS9</accession>
<evidence type="ECO:0000256" key="4">
    <source>
        <dbReference type="ARBA" id="ARBA00022448"/>
    </source>
</evidence>
<dbReference type="Pfam" id="PF00448">
    <property type="entry name" value="SRP54"/>
    <property type="match status" value="1"/>
</dbReference>
<evidence type="ECO:0000256" key="8">
    <source>
        <dbReference type="ARBA" id="ARBA00022927"/>
    </source>
</evidence>
<evidence type="ECO:0000256" key="3">
    <source>
        <dbReference type="ARBA" id="ARBA00014919"/>
    </source>
</evidence>
<dbReference type="KEGG" id="dee:HQN60_02815"/>
<dbReference type="GO" id="GO:0005047">
    <property type="term" value="F:signal recognition particle binding"/>
    <property type="evidence" value="ECO:0007669"/>
    <property type="project" value="TreeGrafter"/>
</dbReference>
<name>A0A6M8SKS9_9NEIS</name>
<keyword evidence="5" id="KW-1003">Cell membrane</keyword>
<evidence type="ECO:0000256" key="1">
    <source>
        <dbReference type="ARBA" id="ARBA00004413"/>
    </source>
</evidence>
<dbReference type="InterPro" id="IPR003593">
    <property type="entry name" value="AAA+_ATPase"/>
</dbReference>
<dbReference type="AlphaFoldDB" id="A0A6M8SKS9"/>
<dbReference type="Gene3D" id="1.20.120.1380">
    <property type="entry name" value="Flagellar FlhF biosynthesis protein, N domain"/>
    <property type="match status" value="1"/>
</dbReference>
<dbReference type="RefSeq" id="WP_173532251.1">
    <property type="nucleotide sequence ID" value="NZ_CP054143.1"/>
</dbReference>
<dbReference type="CDD" id="cd17873">
    <property type="entry name" value="FlhF"/>
    <property type="match status" value="1"/>
</dbReference>
<dbReference type="GO" id="GO:0003924">
    <property type="term" value="F:GTPase activity"/>
    <property type="evidence" value="ECO:0007669"/>
    <property type="project" value="UniProtKB-UniRule"/>
</dbReference>
<dbReference type="InterPro" id="IPR047040">
    <property type="entry name" value="FlhF__GTPase_dom"/>
</dbReference>
<dbReference type="InterPro" id="IPR027417">
    <property type="entry name" value="P-loop_NTPase"/>
</dbReference>
<dbReference type="GO" id="GO:0044781">
    <property type="term" value="P:bacterial-type flagellum organization"/>
    <property type="evidence" value="ECO:0007669"/>
    <property type="project" value="UniProtKB-UniRule"/>
</dbReference>
<dbReference type="EMBL" id="CP054143">
    <property type="protein sequence ID" value="QKJ65742.1"/>
    <property type="molecule type" value="Genomic_DNA"/>
</dbReference>
<evidence type="ECO:0000256" key="10">
    <source>
        <dbReference type="ARBA" id="ARBA00023136"/>
    </source>
</evidence>
<feature type="compositionally biased region" description="Basic and acidic residues" evidence="14">
    <location>
        <begin position="165"/>
        <end position="177"/>
    </location>
</feature>
<comment type="function">
    <text evidence="12">Necessary for flagellar biosynthesis. May be involved in translocation of the flagellum.</text>
</comment>
<evidence type="ECO:0000256" key="7">
    <source>
        <dbReference type="ARBA" id="ARBA00022795"/>
    </source>
</evidence>
<gene>
    <name evidence="17" type="primary">flhF</name>
    <name evidence="17" type="ORF">HQN60_02815</name>
</gene>
<evidence type="ECO:0000256" key="5">
    <source>
        <dbReference type="ARBA" id="ARBA00022475"/>
    </source>
</evidence>
<keyword evidence="18" id="KW-1185">Reference proteome</keyword>
<evidence type="ECO:0000256" key="11">
    <source>
        <dbReference type="ARBA" id="ARBA00023225"/>
    </source>
</evidence>
<dbReference type="Proteomes" id="UP000504844">
    <property type="component" value="Chromosome"/>
</dbReference>
<dbReference type="GO" id="GO:0015031">
    <property type="term" value="P:protein transport"/>
    <property type="evidence" value="ECO:0007669"/>
    <property type="project" value="UniProtKB-KW"/>
</dbReference>
<protein>
    <recommendedName>
        <fullName evidence="3 13">Flagellar biosynthesis protein FlhF</fullName>
    </recommendedName>
</protein>
<dbReference type="SMART" id="SM00382">
    <property type="entry name" value="AAA"/>
    <property type="match status" value="1"/>
</dbReference>
<evidence type="ECO:0000259" key="15">
    <source>
        <dbReference type="SMART" id="SM00382"/>
    </source>
</evidence>
<reference evidence="17 18" key="1">
    <citation type="submission" date="2020-05" db="EMBL/GenBank/DDBJ databases">
        <title>Complete genome sequence of Deefgea sp. D17.</title>
        <authorList>
            <person name="Bae J.-W."/>
            <person name="Han J.E."/>
        </authorList>
    </citation>
    <scope>NUCLEOTIDE SEQUENCE [LARGE SCALE GENOMIC DNA]</scope>
    <source>
        <strain evidence="17 18">D17</strain>
    </source>
</reference>
<proteinExistence type="inferred from homology"/>
<evidence type="ECO:0000259" key="16">
    <source>
        <dbReference type="SMART" id="SM00962"/>
    </source>
</evidence>
<dbReference type="PANTHER" id="PTHR43134">
    <property type="entry name" value="SIGNAL RECOGNITION PARTICLE RECEPTOR SUBUNIT ALPHA"/>
    <property type="match status" value="1"/>
</dbReference>
<feature type="region of interest" description="Disordered" evidence="14">
    <location>
        <begin position="124"/>
        <end position="186"/>
    </location>
</feature>
<keyword evidence="10" id="KW-0472">Membrane</keyword>
<dbReference type="Gene3D" id="3.40.50.300">
    <property type="entry name" value="P-loop containing nucleotide triphosphate hydrolases"/>
    <property type="match status" value="1"/>
</dbReference>
<keyword evidence="17" id="KW-0282">Flagellum</keyword>
<dbReference type="NCBIfam" id="TIGR03499">
    <property type="entry name" value="FlhF"/>
    <property type="match status" value="1"/>
</dbReference>
<dbReference type="InterPro" id="IPR000897">
    <property type="entry name" value="SRP54_GTPase_dom"/>
</dbReference>
<dbReference type="GO" id="GO:0005525">
    <property type="term" value="F:GTP binding"/>
    <property type="evidence" value="ECO:0007669"/>
    <property type="project" value="UniProtKB-UniRule"/>
</dbReference>
<comment type="similarity">
    <text evidence="2">Belongs to the GTP-binding SRP family.</text>
</comment>
<evidence type="ECO:0000256" key="13">
    <source>
        <dbReference type="NCBIfam" id="TIGR03499"/>
    </source>
</evidence>
<evidence type="ECO:0000313" key="17">
    <source>
        <dbReference type="EMBL" id="QKJ65742.1"/>
    </source>
</evidence>
<dbReference type="GO" id="GO:0006614">
    <property type="term" value="P:SRP-dependent cotranslational protein targeting to membrane"/>
    <property type="evidence" value="ECO:0007669"/>
    <property type="project" value="UniProtKB-UniRule"/>
</dbReference>
<organism evidence="17 18">
    <name type="scientific">Deefgea piscis</name>
    <dbReference type="NCBI Taxonomy" id="2739061"/>
    <lineage>
        <taxon>Bacteria</taxon>
        <taxon>Pseudomonadati</taxon>
        <taxon>Pseudomonadota</taxon>
        <taxon>Betaproteobacteria</taxon>
        <taxon>Neisseriales</taxon>
        <taxon>Chitinibacteraceae</taxon>
        <taxon>Deefgea</taxon>
    </lineage>
</organism>
<evidence type="ECO:0000256" key="6">
    <source>
        <dbReference type="ARBA" id="ARBA00022741"/>
    </source>
</evidence>
<dbReference type="SMART" id="SM00962">
    <property type="entry name" value="SRP54"/>
    <property type="match status" value="1"/>
</dbReference>
<keyword evidence="11" id="KW-1006">Bacterial flagellum protein export</keyword>
<keyword evidence="4" id="KW-0813">Transport</keyword>
<evidence type="ECO:0000256" key="14">
    <source>
        <dbReference type="SAM" id="MobiDB-lite"/>
    </source>
</evidence>
<keyword evidence="7" id="KW-1005">Bacterial flagellum biogenesis</keyword>
<dbReference type="PANTHER" id="PTHR43134:SF3">
    <property type="entry name" value="FLAGELLAR BIOSYNTHESIS PROTEIN FLHF"/>
    <property type="match status" value="1"/>
</dbReference>
<keyword evidence="17" id="KW-0969">Cilium</keyword>
<keyword evidence="6" id="KW-0547">Nucleotide-binding</keyword>
<evidence type="ECO:0000256" key="9">
    <source>
        <dbReference type="ARBA" id="ARBA00023134"/>
    </source>
</evidence>
<dbReference type="InterPro" id="IPR020006">
    <property type="entry name" value="FlhF"/>
</dbReference>
<comment type="subcellular location">
    <subcellularLocation>
        <location evidence="1">Cell membrane</location>
        <topology evidence="1">Peripheral membrane protein</topology>
        <orientation evidence="1">Cytoplasmic side</orientation>
    </subcellularLocation>
</comment>
<dbReference type="GO" id="GO:0005886">
    <property type="term" value="C:plasma membrane"/>
    <property type="evidence" value="ECO:0007669"/>
    <property type="project" value="UniProtKB-SubCell"/>
</dbReference>
<feature type="domain" description="SRP54-type proteins GTP-binding" evidence="16">
    <location>
        <begin position="303"/>
        <end position="493"/>
    </location>
</feature>
<keyword evidence="17" id="KW-0966">Cell projection</keyword>
<dbReference type="FunFam" id="3.40.50.300:FF:000695">
    <property type="entry name" value="Flagellar biosynthesis regulator FlhF"/>
    <property type="match status" value="1"/>
</dbReference>
<evidence type="ECO:0000313" key="18">
    <source>
        <dbReference type="Proteomes" id="UP000504844"/>
    </source>
</evidence>